<dbReference type="RefSeq" id="WP_307023304.1">
    <property type="nucleotide sequence ID" value="NZ_JAUSUI010000013.1"/>
</dbReference>
<sequence>MASVEEIRRVTVQAKSEGVQQVTNEVNQLSAAQENLARESQTTATVTDMQSRSLLSQEKALERLQTRYDMAYRAQQNMTRDMDLLNKSRGQGLVTDERYAELQGLIAAHYVDTSAGAKAVGDATKFASHEVSNLAAQVTDLGVQVLGGQSFGTAMIQQGPQIAAVMGDRGVKGALVGIGAAMASLVTPTTLLLGGLTVGAYAVAAAFDAMSGSADDVEERLKKHEELVQRIADRYGDARDKAIEFSEARHLNDIADAKENLESLRKAYDEAEKRLVQGLSDKSVSIDTAGNIVQSSGYEAFAEVLAKVRQEAKDGVVDVEGFRAAVWAVMEASSDPAVKALGQDYRALGAEAQKSADGLLAAEGALNKVQSTLGATAAMMDKFRDAMKNFDKDQKILAGMQERLNLGTDPRKQFIAGEVGKLSDTATDDDIAKARELAGRLYDQAEAQKAANSAARDAENRQKQLDRAYERSKQQVDDYVRDIELQTQAFGLSAAETERLRVRQELLTNAQRAGKEATAELYAEIEAYADRAAVAAQKYEDLQKQQDAFNDAANGFAQLGYDAFSGLIQGGKEFGDVVTDLTNKLLEMALQAALLGTGPLAGLFGTTGTNGAPGGILGSLVTGLMGATVPGNAAGNDNWRGGLSIVGEHGPELVNLPKGSQVSPTQDVFGALRAMASMAAAGGGSQVNVQVVNNAGAKVGVEKSTGANGEVNLKLTIDRMVEDAMLNQVQGRGRVARAFETQYPNMRRATA</sequence>
<organism evidence="4 5">
    <name type="scientific">Ancylobacter polymorphus</name>
    <dbReference type="NCBI Taxonomy" id="223390"/>
    <lineage>
        <taxon>Bacteria</taxon>
        <taxon>Pseudomonadati</taxon>
        <taxon>Pseudomonadota</taxon>
        <taxon>Alphaproteobacteria</taxon>
        <taxon>Hyphomicrobiales</taxon>
        <taxon>Xanthobacteraceae</taxon>
        <taxon>Ancylobacter</taxon>
    </lineage>
</organism>
<feature type="coiled-coil region" evidence="1">
    <location>
        <begin position="214"/>
        <end position="281"/>
    </location>
</feature>
<accession>A0ABU0BIB9</accession>
<keyword evidence="1" id="KW-0175">Coiled coil</keyword>
<evidence type="ECO:0000256" key="1">
    <source>
        <dbReference type="SAM" id="Coils"/>
    </source>
</evidence>
<name>A0ABU0BIB9_9HYPH</name>
<evidence type="ECO:0000259" key="3">
    <source>
        <dbReference type="Pfam" id="PF06791"/>
    </source>
</evidence>
<protein>
    <recommendedName>
        <fullName evidence="3">Bacteriophage tail tape measure N-terminal domain-containing protein</fullName>
    </recommendedName>
</protein>
<proteinExistence type="predicted"/>
<gene>
    <name evidence="4" type="ORF">J2S75_004396</name>
</gene>
<evidence type="ECO:0000256" key="2">
    <source>
        <dbReference type="SAM" id="MobiDB-lite"/>
    </source>
</evidence>
<feature type="compositionally biased region" description="Basic and acidic residues" evidence="2">
    <location>
        <begin position="456"/>
        <end position="471"/>
    </location>
</feature>
<dbReference type="InterPro" id="IPR009628">
    <property type="entry name" value="Phage_tape_measure_N"/>
</dbReference>
<evidence type="ECO:0000313" key="4">
    <source>
        <dbReference type="EMBL" id="MDQ0305344.1"/>
    </source>
</evidence>
<evidence type="ECO:0000313" key="5">
    <source>
        <dbReference type="Proteomes" id="UP001224682"/>
    </source>
</evidence>
<dbReference type="Pfam" id="PF06791">
    <property type="entry name" value="TMP_2"/>
    <property type="match status" value="1"/>
</dbReference>
<dbReference type="Proteomes" id="UP001224682">
    <property type="component" value="Unassembled WGS sequence"/>
</dbReference>
<keyword evidence="5" id="KW-1185">Reference proteome</keyword>
<feature type="domain" description="Bacteriophage tail tape measure N-terminal" evidence="3">
    <location>
        <begin position="117"/>
        <end position="224"/>
    </location>
</feature>
<comment type="caution">
    <text evidence="4">The sequence shown here is derived from an EMBL/GenBank/DDBJ whole genome shotgun (WGS) entry which is preliminary data.</text>
</comment>
<reference evidence="4 5" key="1">
    <citation type="submission" date="2023-07" db="EMBL/GenBank/DDBJ databases">
        <title>Genomic Encyclopedia of Type Strains, Phase IV (KMG-IV): sequencing the most valuable type-strain genomes for metagenomic binning, comparative biology and taxonomic classification.</title>
        <authorList>
            <person name="Goeker M."/>
        </authorList>
    </citation>
    <scope>NUCLEOTIDE SEQUENCE [LARGE SCALE GENOMIC DNA]</scope>
    <source>
        <strain evidence="4 5">DSM 2457</strain>
    </source>
</reference>
<dbReference type="EMBL" id="JAUSUI010000013">
    <property type="protein sequence ID" value="MDQ0305344.1"/>
    <property type="molecule type" value="Genomic_DNA"/>
</dbReference>
<feature type="region of interest" description="Disordered" evidence="2">
    <location>
        <begin position="448"/>
        <end position="471"/>
    </location>
</feature>